<evidence type="ECO:0000313" key="1">
    <source>
        <dbReference type="EMBL" id="TGK27556.1"/>
    </source>
</evidence>
<accession>A0A5F1Y5B9</accession>
<comment type="caution">
    <text evidence="1">The sequence shown here is derived from an EMBL/GenBank/DDBJ whole genome shotgun (WGS) entry which is preliminary data.</text>
</comment>
<organism evidence="1 2">
    <name type="scientific">Leptospira gomenensis</name>
    <dbReference type="NCBI Taxonomy" id="2484974"/>
    <lineage>
        <taxon>Bacteria</taxon>
        <taxon>Pseudomonadati</taxon>
        <taxon>Spirochaetota</taxon>
        <taxon>Spirochaetia</taxon>
        <taxon>Leptospirales</taxon>
        <taxon>Leptospiraceae</taxon>
        <taxon>Leptospira</taxon>
    </lineage>
</organism>
<dbReference type="EMBL" id="RQFA01000088">
    <property type="protein sequence ID" value="TGK27556.1"/>
    <property type="molecule type" value="Genomic_DNA"/>
</dbReference>
<keyword evidence="2" id="KW-1185">Reference proteome</keyword>
<reference evidence="1" key="1">
    <citation type="journal article" date="2019" name="PLoS Negl. Trop. Dis.">
        <title>Revisiting the worldwide diversity of Leptospira species in the environment.</title>
        <authorList>
            <person name="Vincent A.T."/>
            <person name="Schiettekatte O."/>
            <person name="Bourhy P."/>
            <person name="Veyrier F.J."/>
            <person name="Picardeau M."/>
        </authorList>
    </citation>
    <scope>NUCLEOTIDE SEQUENCE [LARGE SCALE GENOMIC DNA]</scope>
    <source>
        <strain evidence="1">201800299</strain>
    </source>
</reference>
<name>A0A5F1Y5B9_9LEPT</name>
<dbReference type="OrthoDB" id="329664at2"/>
<evidence type="ECO:0000313" key="2">
    <source>
        <dbReference type="Proteomes" id="UP000298277"/>
    </source>
</evidence>
<sequence>MKKITILLVLVVSIYAFNCKEGDKTTVDETKTILEGIWVLDFGCQQDPTPNPIAWLIVSNNRDVVSCIQASNTVTKGLIIKGQPEGNYTIDWQQGPPSTAQYPVTQWNLLGLTSQGTTNCYSRVRNPANNPPAFCKY</sequence>
<protein>
    <submittedName>
        <fullName evidence="1">Uncharacterized protein</fullName>
    </submittedName>
</protein>
<proteinExistence type="predicted"/>
<dbReference type="AlphaFoldDB" id="A0A5F1Y5B9"/>
<dbReference type="RefSeq" id="WP_135590765.1">
    <property type="nucleotide sequence ID" value="NZ_RQEZ01000088.1"/>
</dbReference>
<dbReference type="Proteomes" id="UP000298277">
    <property type="component" value="Unassembled WGS sequence"/>
</dbReference>
<gene>
    <name evidence="1" type="ORF">EHQ17_19500</name>
</gene>